<name>I6NCP5_ERECY</name>
<sequence length="635" mass="72915">MLVKNPMKRLSRNSTDSIAELLRSVLGENVINPQKQQNIANRQGSRIEHILVNSWYRRSSDAVTGGRNVLNCDNILKSLTKLRKQREFHDYFLLLRLLQFNKVSFVNSKGEYLDTQSRVGPLLYNELSKALSLISHRCTIREAKTLAQIVVSLLNDYNQAGEQTAPLNVKLNILYRCAQVAGTAKSWNIVEAALKEIRKQAKYLAGEDVELVIHYGYLNFYLISDQTFLLKRYFENNIEHMTGIESQLFASLLSNILLKATNYGSESFAAKVLAKMKENNFTLEKSHLEMLQAKIEKNGYLSLALMLESIEPAYKSPFNPLISHEEATFDHYVDVFSLSEIDFFSSPVSVDFILDKVPQFSDVEEYVTFICKRLLKEFRNESARVMLLDIVLRHICSTRKLGFALLVLKSIIEVHGMGKYFVDTRRLASRNSISEFHLFFPPIARSNSSCLTAAYLFKYLKDEYPLDFKFTKYDYYALVRSAISASNLDLLHYYMYHLILDWGHKSLIHSGGSLNWNLPVNLLKLISDSFHKKDVKTISQTLEDTLFWYKSSYDQKGTVPQISVEILNNIILKTAPAVINEFPKLLPLQMMKHSVNTYDGYQYRIDQANKSDLMSIVKSLHETLHAESCVEETPL</sequence>
<dbReference type="KEGG" id="erc:Ecym_5041"/>
<evidence type="ECO:0000313" key="2">
    <source>
        <dbReference type="Proteomes" id="UP000006790"/>
    </source>
</evidence>
<evidence type="ECO:0000313" key="1">
    <source>
        <dbReference type="EMBL" id="AET39837.1"/>
    </source>
</evidence>
<protein>
    <submittedName>
        <fullName evidence="1">Uncharacterized protein</fullName>
    </submittedName>
</protein>
<reference evidence="1 2" key="1">
    <citation type="journal article" date="2011" name="G3 (Bethesda)">
        <title>Genome evolution in the Eremothecium clade of the Saccharomyces complex revealed by comparative genomics.</title>
        <authorList>
            <person name="Wendland J."/>
            <person name="Walther A."/>
        </authorList>
    </citation>
    <scope>NUCLEOTIDE SEQUENCE [LARGE SCALE GENOMIC DNA]</scope>
    <source>
        <strain evidence="2">CBS 270.75 / DBVPG 7215 / KCTC 17166 / NRRL Y-17582</strain>
    </source>
</reference>
<keyword evidence="2" id="KW-1185">Reference proteome</keyword>
<dbReference type="GeneID" id="11470271"/>
<dbReference type="HOGENOM" id="CLU_430842_0_0_1"/>
<organism evidence="1 2">
    <name type="scientific">Eremothecium cymbalariae (strain CBS 270.75 / DBVPG 7215 / KCTC 17166 / NRRL Y-17582)</name>
    <name type="common">Yeast</name>
    <dbReference type="NCBI Taxonomy" id="931890"/>
    <lineage>
        <taxon>Eukaryota</taxon>
        <taxon>Fungi</taxon>
        <taxon>Dikarya</taxon>
        <taxon>Ascomycota</taxon>
        <taxon>Saccharomycotina</taxon>
        <taxon>Saccharomycetes</taxon>
        <taxon>Saccharomycetales</taxon>
        <taxon>Saccharomycetaceae</taxon>
        <taxon>Eremothecium</taxon>
    </lineage>
</organism>
<dbReference type="GO" id="GO:1990904">
    <property type="term" value="C:ribonucleoprotein complex"/>
    <property type="evidence" value="ECO:0007669"/>
    <property type="project" value="InterPro"/>
</dbReference>
<dbReference type="RefSeq" id="XP_003646654.1">
    <property type="nucleotide sequence ID" value="XM_003646606.1"/>
</dbReference>
<dbReference type="Pfam" id="PF13762">
    <property type="entry name" value="MNE1"/>
    <property type="match status" value="1"/>
</dbReference>
<proteinExistence type="predicted"/>
<accession>I6NCP5</accession>
<dbReference type="OMA" id="CLAKFTL"/>
<dbReference type="Proteomes" id="UP000006790">
    <property type="component" value="Chromosome 5"/>
</dbReference>
<dbReference type="EMBL" id="CP002501">
    <property type="protein sequence ID" value="AET39837.1"/>
    <property type="molecule type" value="Genomic_DNA"/>
</dbReference>
<dbReference type="InterPro" id="IPR025694">
    <property type="entry name" value="MNE1"/>
</dbReference>
<gene>
    <name evidence="1" type="ordered locus">Ecym_5041</name>
</gene>
<dbReference type="GO" id="GO:0000372">
    <property type="term" value="P:Group I intron splicing"/>
    <property type="evidence" value="ECO:0007669"/>
    <property type="project" value="InterPro"/>
</dbReference>
<dbReference type="InParanoid" id="I6NCP5"/>
<dbReference type="eggNOG" id="ENOG502S10A">
    <property type="taxonomic scope" value="Eukaryota"/>
</dbReference>
<dbReference type="AlphaFoldDB" id="I6NCP5"/>